<proteinExistence type="predicted"/>
<evidence type="ECO:0000259" key="1">
    <source>
        <dbReference type="Pfam" id="PF06114"/>
    </source>
</evidence>
<gene>
    <name evidence="2" type="ORF">H9K75_09220</name>
</gene>
<dbReference type="Pfam" id="PF06114">
    <property type="entry name" value="Peptidase_M78"/>
    <property type="match status" value="1"/>
</dbReference>
<dbReference type="EMBL" id="CP060783">
    <property type="protein sequence ID" value="QNP50005.1"/>
    <property type="molecule type" value="Genomic_DNA"/>
</dbReference>
<accession>A0A7H0GNY9</accession>
<dbReference type="Proteomes" id="UP000516028">
    <property type="component" value="Chromosome"/>
</dbReference>
<keyword evidence="3" id="KW-1185">Reference proteome</keyword>
<dbReference type="PANTHER" id="PTHR43236:SF1">
    <property type="entry name" value="BLL7220 PROTEIN"/>
    <property type="match status" value="1"/>
</dbReference>
<evidence type="ECO:0000313" key="2">
    <source>
        <dbReference type="EMBL" id="QNP50005.1"/>
    </source>
</evidence>
<dbReference type="AlphaFoldDB" id="A0A7H0GNY9"/>
<dbReference type="RefSeq" id="WP_187725545.1">
    <property type="nucleotide sequence ID" value="NZ_CP060783.1"/>
</dbReference>
<reference evidence="2 3" key="1">
    <citation type="submission" date="2020-08" db="EMBL/GenBank/DDBJ databases">
        <title>Genome sequence of Diaphorobacter aerolatus KACC 16536T.</title>
        <authorList>
            <person name="Hyun D.-W."/>
            <person name="Bae J.-W."/>
        </authorList>
    </citation>
    <scope>NUCLEOTIDE SEQUENCE [LARGE SCALE GENOMIC DNA]</scope>
    <source>
        <strain evidence="2 3">KACC 16536</strain>
    </source>
</reference>
<dbReference type="PANTHER" id="PTHR43236">
    <property type="entry name" value="ANTITOXIN HIGA1"/>
    <property type="match status" value="1"/>
</dbReference>
<dbReference type="InterPro" id="IPR052345">
    <property type="entry name" value="Rad_response_metalloprotease"/>
</dbReference>
<name>A0A7H0GNY9_9BURK</name>
<evidence type="ECO:0000313" key="3">
    <source>
        <dbReference type="Proteomes" id="UP000516028"/>
    </source>
</evidence>
<dbReference type="KEGG" id="daer:H9K75_09220"/>
<sequence length="191" mass="21435">MIARGTALKVARLAAEVLASPHTRARLADGYTRIDPIAIAEDEGIDVMVRPLDKLLGAFLREDSVGILLNYLRPAGMFHMTCAHELGHFFLGHGTNTDEQLDYGSDANEVELEADQFAYSLMAPLALVVKVLKAQRWNWESVRDPATIYQLSLRLGLSYTAMVWSLVRLGKLDGEWPSRWHAFRPRASNER</sequence>
<dbReference type="Gene3D" id="1.10.10.2910">
    <property type="match status" value="1"/>
</dbReference>
<protein>
    <submittedName>
        <fullName evidence="2">ImmA/IrrE family metallo-endopeptidase</fullName>
    </submittedName>
</protein>
<feature type="domain" description="IrrE N-terminal-like" evidence="1">
    <location>
        <begin position="40"/>
        <end position="159"/>
    </location>
</feature>
<dbReference type="InterPro" id="IPR010359">
    <property type="entry name" value="IrrE_HExxH"/>
</dbReference>
<organism evidence="2 3">
    <name type="scientific">Diaphorobacter aerolatus</name>
    <dbReference type="NCBI Taxonomy" id="1288495"/>
    <lineage>
        <taxon>Bacteria</taxon>
        <taxon>Pseudomonadati</taxon>
        <taxon>Pseudomonadota</taxon>
        <taxon>Betaproteobacteria</taxon>
        <taxon>Burkholderiales</taxon>
        <taxon>Comamonadaceae</taxon>
        <taxon>Diaphorobacter</taxon>
    </lineage>
</organism>